<feature type="transmembrane region" description="Helical" evidence="1">
    <location>
        <begin position="6"/>
        <end position="27"/>
    </location>
</feature>
<dbReference type="PANTHER" id="PTHR42085">
    <property type="entry name" value="F-BOX DOMAIN-CONTAINING PROTEIN"/>
    <property type="match status" value="1"/>
</dbReference>
<keyword evidence="1" id="KW-1133">Transmembrane helix</keyword>
<gene>
    <name evidence="2" type="ORF">K458DRAFT_468373</name>
</gene>
<sequence>MDVFNIVVDVTSCILAILLIVAVVLLFCNNVASFLNIMAVFYTAMAVIFAIAISYIAIVGSNCPGTLADKCFRFLDLPGELRNRVYEYVLTESKGLDYVHIPGPNGKAILVPHGAAGRTTATEANQLKYVCDQLRMETLGLGLRCNAVHITGPRPGQARDQLDVFFKVRPTVVKWKGNLGVIPAQHPHLDYIYSERSFDSDDNLQILGRFSWSIGLDGRAVMA</sequence>
<dbReference type="InterPro" id="IPR038883">
    <property type="entry name" value="AN11006-like"/>
</dbReference>
<evidence type="ECO:0000313" key="2">
    <source>
        <dbReference type="EMBL" id="KAF2676614.1"/>
    </source>
</evidence>
<evidence type="ECO:0000313" key="3">
    <source>
        <dbReference type="Proteomes" id="UP000799291"/>
    </source>
</evidence>
<accession>A0A6G1IEG0</accession>
<keyword evidence="1" id="KW-0812">Transmembrane</keyword>
<dbReference type="EMBL" id="MU005632">
    <property type="protein sequence ID" value="KAF2676614.1"/>
    <property type="molecule type" value="Genomic_DNA"/>
</dbReference>
<protein>
    <submittedName>
        <fullName evidence="2">Uncharacterized protein</fullName>
    </submittedName>
</protein>
<dbReference type="Proteomes" id="UP000799291">
    <property type="component" value="Unassembled WGS sequence"/>
</dbReference>
<reference evidence="2" key="1">
    <citation type="journal article" date="2020" name="Stud. Mycol.">
        <title>101 Dothideomycetes genomes: a test case for predicting lifestyles and emergence of pathogens.</title>
        <authorList>
            <person name="Haridas S."/>
            <person name="Albert R."/>
            <person name="Binder M."/>
            <person name="Bloem J."/>
            <person name="Labutti K."/>
            <person name="Salamov A."/>
            <person name="Andreopoulos B."/>
            <person name="Baker S."/>
            <person name="Barry K."/>
            <person name="Bills G."/>
            <person name="Bluhm B."/>
            <person name="Cannon C."/>
            <person name="Castanera R."/>
            <person name="Culley D."/>
            <person name="Daum C."/>
            <person name="Ezra D."/>
            <person name="Gonzalez J."/>
            <person name="Henrissat B."/>
            <person name="Kuo A."/>
            <person name="Liang C."/>
            <person name="Lipzen A."/>
            <person name="Lutzoni F."/>
            <person name="Magnuson J."/>
            <person name="Mondo S."/>
            <person name="Nolan M."/>
            <person name="Ohm R."/>
            <person name="Pangilinan J."/>
            <person name="Park H.-J."/>
            <person name="Ramirez L."/>
            <person name="Alfaro M."/>
            <person name="Sun H."/>
            <person name="Tritt A."/>
            <person name="Yoshinaga Y."/>
            <person name="Zwiers L.-H."/>
            <person name="Turgeon B."/>
            <person name="Goodwin S."/>
            <person name="Spatafora J."/>
            <person name="Crous P."/>
            <person name="Grigoriev I."/>
        </authorList>
    </citation>
    <scope>NUCLEOTIDE SEQUENCE</scope>
    <source>
        <strain evidence="2">CBS 122367</strain>
    </source>
</reference>
<keyword evidence="3" id="KW-1185">Reference proteome</keyword>
<proteinExistence type="predicted"/>
<organism evidence="2 3">
    <name type="scientific">Lentithecium fluviatile CBS 122367</name>
    <dbReference type="NCBI Taxonomy" id="1168545"/>
    <lineage>
        <taxon>Eukaryota</taxon>
        <taxon>Fungi</taxon>
        <taxon>Dikarya</taxon>
        <taxon>Ascomycota</taxon>
        <taxon>Pezizomycotina</taxon>
        <taxon>Dothideomycetes</taxon>
        <taxon>Pleosporomycetidae</taxon>
        <taxon>Pleosporales</taxon>
        <taxon>Massarineae</taxon>
        <taxon>Lentitheciaceae</taxon>
        <taxon>Lentithecium</taxon>
    </lineage>
</organism>
<dbReference type="PANTHER" id="PTHR42085:SF1">
    <property type="entry name" value="F-BOX DOMAIN-CONTAINING PROTEIN"/>
    <property type="match status" value="1"/>
</dbReference>
<evidence type="ECO:0000256" key="1">
    <source>
        <dbReference type="SAM" id="Phobius"/>
    </source>
</evidence>
<name>A0A6G1IEG0_9PLEO</name>
<dbReference type="AlphaFoldDB" id="A0A6G1IEG0"/>
<feature type="transmembrane region" description="Helical" evidence="1">
    <location>
        <begin position="39"/>
        <end position="58"/>
    </location>
</feature>
<dbReference type="OrthoDB" id="3800235at2759"/>
<keyword evidence="1" id="KW-0472">Membrane</keyword>